<keyword evidence="4 5" id="KW-0472">Membrane</keyword>
<evidence type="ECO:0000256" key="1">
    <source>
        <dbReference type="ARBA" id="ARBA00004141"/>
    </source>
</evidence>
<comment type="subcellular location">
    <subcellularLocation>
        <location evidence="1">Membrane</location>
        <topology evidence="1">Multi-pass membrane protein</topology>
    </subcellularLocation>
</comment>
<feature type="transmembrane region" description="Helical" evidence="5">
    <location>
        <begin position="286"/>
        <end position="305"/>
    </location>
</feature>
<dbReference type="SUPFAM" id="SSF103473">
    <property type="entry name" value="MFS general substrate transporter"/>
    <property type="match status" value="1"/>
</dbReference>
<name>A0A7R8AQT0_9EURO</name>
<organism evidence="6 7">
    <name type="scientific">Aspergillus puulaauensis</name>
    <dbReference type="NCBI Taxonomy" id="1220207"/>
    <lineage>
        <taxon>Eukaryota</taxon>
        <taxon>Fungi</taxon>
        <taxon>Dikarya</taxon>
        <taxon>Ascomycota</taxon>
        <taxon>Pezizomycotina</taxon>
        <taxon>Eurotiomycetes</taxon>
        <taxon>Eurotiomycetidae</taxon>
        <taxon>Eurotiales</taxon>
        <taxon>Aspergillaceae</taxon>
        <taxon>Aspergillus</taxon>
    </lineage>
</organism>
<dbReference type="GO" id="GO:0016020">
    <property type="term" value="C:membrane"/>
    <property type="evidence" value="ECO:0007669"/>
    <property type="project" value="UniProtKB-SubCell"/>
</dbReference>
<evidence type="ECO:0000256" key="5">
    <source>
        <dbReference type="SAM" id="Phobius"/>
    </source>
</evidence>
<evidence type="ECO:0008006" key="8">
    <source>
        <dbReference type="Google" id="ProtNLM"/>
    </source>
</evidence>
<dbReference type="Proteomes" id="UP000654913">
    <property type="component" value="Chromosome 6"/>
</dbReference>
<dbReference type="Pfam" id="PF05978">
    <property type="entry name" value="UNC-93"/>
    <property type="match status" value="1"/>
</dbReference>
<dbReference type="PANTHER" id="PTHR23294">
    <property type="entry name" value="ET TRANSLATION PRODUCT-RELATED"/>
    <property type="match status" value="1"/>
</dbReference>
<evidence type="ECO:0000256" key="3">
    <source>
        <dbReference type="ARBA" id="ARBA00022989"/>
    </source>
</evidence>
<feature type="transmembrane region" description="Helical" evidence="5">
    <location>
        <begin position="246"/>
        <end position="266"/>
    </location>
</feature>
<dbReference type="OrthoDB" id="196103at2759"/>
<dbReference type="RefSeq" id="XP_041559910.1">
    <property type="nucleotide sequence ID" value="XM_041694040.1"/>
</dbReference>
<dbReference type="GeneID" id="64977721"/>
<keyword evidence="2 5" id="KW-0812">Transmembrane</keyword>
<feature type="transmembrane region" description="Helical" evidence="5">
    <location>
        <begin position="317"/>
        <end position="335"/>
    </location>
</feature>
<dbReference type="InterPro" id="IPR036259">
    <property type="entry name" value="MFS_trans_sf"/>
</dbReference>
<evidence type="ECO:0000313" key="7">
    <source>
        <dbReference type="Proteomes" id="UP000654913"/>
    </source>
</evidence>
<evidence type="ECO:0000256" key="4">
    <source>
        <dbReference type="ARBA" id="ARBA00023136"/>
    </source>
</evidence>
<proteinExistence type="predicted"/>
<gene>
    <name evidence="6" type="ORF">APUU_60764S</name>
</gene>
<reference evidence="6" key="1">
    <citation type="submission" date="2021-01" db="EMBL/GenBank/DDBJ databases">
        <authorList>
            <consortium name="Aspergillus puulaauensis MK2 genome sequencing consortium"/>
            <person name="Kazuki M."/>
            <person name="Futagami T."/>
        </authorList>
    </citation>
    <scope>NUCLEOTIDE SEQUENCE</scope>
    <source>
        <strain evidence="6">MK2</strain>
    </source>
</reference>
<feature type="transmembrane region" description="Helical" evidence="5">
    <location>
        <begin position="363"/>
        <end position="384"/>
    </location>
</feature>
<evidence type="ECO:0000313" key="6">
    <source>
        <dbReference type="EMBL" id="BCS27716.1"/>
    </source>
</evidence>
<feature type="transmembrane region" description="Helical" evidence="5">
    <location>
        <begin position="156"/>
        <end position="176"/>
    </location>
</feature>
<keyword evidence="7" id="KW-1185">Reference proteome</keyword>
<keyword evidence="3 5" id="KW-1133">Transmembrane helix</keyword>
<feature type="transmembrane region" description="Helical" evidence="5">
    <location>
        <begin position="391"/>
        <end position="415"/>
    </location>
</feature>
<dbReference type="AlphaFoldDB" id="A0A7R8AQT0"/>
<feature type="transmembrane region" description="Helical" evidence="5">
    <location>
        <begin position="65"/>
        <end position="85"/>
    </location>
</feature>
<dbReference type="PANTHER" id="PTHR23294:SF55">
    <property type="entry name" value="TRANSPORTER, PUTATIVE (AFU_ORTHOLOGUE AFUA_1G17480)-RELATED"/>
    <property type="match status" value="1"/>
</dbReference>
<dbReference type="Gene3D" id="1.20.1250.20">
    <property type="entry name" value="MFS general substrate transporter like domains"/>
    <property type="match status" value="1"/>
</dbReference>
<sequence>MQMNTVSENGREAVPEHSIVYQAYTHPWFQILLISFICFCCPGMYNALTGLGGSGQVDPTVAANATVALLSATAGTALFIVGPIFNRVGPRVCLLLGGWTYPLYAGSLLCFNRTQNGAFVITSGAILGIGASFLWVSQGAIMTTYVHESQKGRAIAVFWIIFNLGGGVGSLASFGLNYDSESGTVSDGTYIALLILMAVGWLLGVLICPPSAVRLDELQQQQTAERETEAATNWKRTLRLATQTIIDWRVLCILPLFFCANVFYSYQQNIVNGMTFNIRTRSLNSALYWIAQMIGGLIMGLILDIPSLSRPARAKAGWLFLLITGMGIWGGGYAFQRWSTARMSHGLKQDIDYTEGSVSTGPIFLYIFYGGFDAFWQSYCYWLIGARSNDPAVVAVLVGAYKTFQSTGGAMAWRINALDKPAMTQFAMDWGLCMAALVVAGPAVLAVTTTSREDLDGHTEEKERVEL</sequence>
<feature type="transmembrane region" description="Helical" evidence="5">
    <location>
        <begin position="92"/>
        <end position="111"/>
    </location>
</feature>
<protein>
    <recommendedName>
        <fullName evidence="8">Major facilitator superfamily domain-containing protein</fullName>
    </recommendedName>
</protein>
<feature type="transmembrane region" description="Helical" evidence="5">
    <location>
        <begin position="427"/>
        <end position="447"/>
    </location>
</feature>
<dbReference type="EMBL" id="AP024448">
    <property type="protein sequence ID" value="BCS27716.1"/>
    <property type="molecule type" value="Genomic_DNA"/>
</dbReference>
<feature type="transmembrane region" description="Helical" evidence="5">
    <location>
        <begin position="188"/>
        <end position="208"/>
    </location>
</feature>
<dbReference type="InterPro" id="IPR051617">
    <property type="entry name" value="UNC-93-like_regulator"/>
</dbReference>
<dbReference type="InterPro" id="IPR010291">
    <property type="entry name" value="Ion_channel_UNC-93"/>
</dbReference>
<reference evidence="6" key="2">
    <citation type="submission" date="2021-02" db="EMBL/GenBank/DDBJ databases">
        <title>Aspergillus puulaauensis MK2 genome sequence.</title>
        <authorList>
            <person name="Futagami T."/>
            <person name="Mori K."/>
            <person name="Kadooka C."/>
            <person name="Tanaka T."/>
        </authorList>
    </citation>
    <scope>NUCLEOTIDE SEQUENCE</scope>
    <source>
        <strain evidence="6">MK2</strain>
    </source>
</reference>
<feature type="transmembrane region" description="Helical" evidence="5">
    <location>
        <begin position="28"/>
        <end position="45"/>
    </location>
</feature>
<dbReference type="KEGG" id="apuu:APUU_60764S"/>
<evidence type="ECO:0000256" key="2">
    <source>
        <dbReference type="ARBA" id="ARBA00022692"/>
    </source>
</evidence>
<feature type="transmembrane region" description="Helical" evidence="5">
    <location>
        <begin position="117"/>
        <end position="136"/>
    </location>
</feature>
<accession>A0A7R8AQT0</accession>